<dbReference type="EMBL" id="CAJVCH010531062">
    <property type="protein sequence ID" value="CAG7823930.1"/>
    <property type="molecule type" value="Genomic_DNA"/>
</dbReference>
<gene>
    <name evidence="1" type="ORF">AFUS01_LOCUS34117</name>
</gene>
<sequence>GGFTGNLAPPGTVIGAL</sequence>
<feature type="non-terminal residue" evidence="1">
    <location>
        <position position="1"/>
    </location>
</feature>
<evidence type="ECO:0000313" key="2">
    <source>
        <dbReference type="Proteomes" id="UP000708208"/>
    </source>
</evidence>
<accession>A0A8J2L291</accession>
<comment type="caution">
    <text evidence="1">The sequence shown here is derived from an EMBL/GenBank/DDBJ whole genome shotgun (WGS) entry which is preliminary data.</text>
</comment>
<reference evidence="1" key="1">
    <citation type="submission" date="2021-06" db="EMBL/GenBank/DDBJ databases">
        <authorList>
            <person name="Hodson N. C."/>
            <person name="Mongue J. A."/>
            <person name="Jaron S. K."/>
        </authorList>
    </citation>
    <scope>NUCLEOTIDE SEQUENCE</scope>
</reference>
<dbReference type="Proteomes" id="UP000708208">
    <property type="component" value="Unassembled WGS sequence"/>
</dbReference>
<protein>
    <submittedName>
        <fullName evidence="1">Uncharacterized protein</fullName>
    </submittedName>
</protein>
<keyword evidence="2" id="KW-1185">Reference proteome</keyword>
<name>A0A8J2L291_9HEXA</name>
<dbReference type="AlphaFoldDB" id="A0A8J2L291"/>
<evidence type="ECO:0000313" key="1">
    <source>
        <dbReference type="EMBL" id="CAG7823930.1"/>
    </source>
</evidence>
<proteinExistence type="predicted"/>
<organism evidence="1 2">
    <name type="scientific">Allacma fusca</name>
    <dbReference type="NCBI Taxonomy" id="39272"/>
    <lineage>
        <taxon>Eukaryota</taxon>
        <taxon>Metazoa</taxon>
        <taxon>Ecdysozoa</taxon>
        <taxon>Arthropoda</taxon>
        <taxon>Hexapoda</taxon>
        <taxon>Collembola</taxon>
        <taxon>Symphypleona</taxon>
        <taxon>Sminthuridae</taxon>
        <taxon>Allacma</taxon>
    </lineage>
</organism>